<evidence type="ECO:0000313" key="1">
    <source>
        <dbReference type="EMBL" id="KAF2220949.1"/>
    </source>
</evidence>
<protein>
    <submittedName>
        <fullName evidence="1">Uncharacterized protein</fullName>
    </submittedName>
</protein>
<proteinExistence type="predicted"/>
<sequence>MSTQCSTSCEVRVPIYSRCRLVNGRGARCIRYATTRMQMCKSIRSRRKESKRHLQKVMDKTKEIWTGIMFVVGVSPETKTRQTRTSRSKRAR</sequence>
<dbReference type="Proteomes" id="UP000799538">
    <property type="component" value="Unassembled WGS sequence"/>
</dbReference>
<keyword evidence="2" id="KW-1185">Reference proteome</keyword>
<organism evidence="1 2">
    <name type="scientific">Elsinoe ampelina</name>
    <dbReference type="NCBI Taxonomy" id="302913"/>
    <lineage>
        <taxon>Eukaryota</taxon>
        <taxon>Fungi</taxon>
        <taxon>Dikarya</taxon>
        <taxon>Ascomycota</taxon>
        <taxon>Pezizomycotina</taxon>
        <taxon>Dothideomycetes</taxon>
        <taxon>Dothideomycetidae</taxon>
        <taxon>Myriangiales</taxon>
        <taxon>Elsinoaceae</taxon>
        <taxon>Elsinoe</taxon>
    </lineage>
</organism>
<dbReference type="AlphaFoldDB" id="A0A6A6G5T3"/>
<accession>A0A6A6G5T3</accession>
<reference evidence="2" key="1">
    <citation type="journal article" date="2020" name="Stud. Mycol.">
        <title>101 Dothideomycetes genomes: A test case for predicting lifestyles and emergence of pathogens.</title>
        <authorList>
            <person name="Haridas S."/>
            <person name="Albert R."/>
            <person name="Binder M."/>
            <person name="Bloem J."/>
            <person name="LaButti K."/>
            <person name="Salamov A."/>
            <person name="Andreopoulos B."/>
            <person name="Baker S."/>
            <person name="Barry K."/>
            <person name="Bills G."/>
            <person name="Bluhm B."/>
            <person name="Cannon C."/>
            <person name="Castanera R."/>
            <person name="Culley D."/>
            <person name="Daum C."/>
            <person name="Ezra D."/>
            <person name="Gonzalez J."/>
            <person name="Henrissat B."/>
            <person name="Kuo A."/>
            <person name="Liang C."/>
            <person name="Lipzen A."/>
            <person name="Lutzoni F."/>
            <person name="Magnuson J."/>
            <person name="Mondo S."/>
            <person name="Nolan M."/>
            <person name="Ohm R."/>
            <person name="Pangilinan J."/>
            <person name="Park H.-J."/>
            <person name="Ramirez L."/>
            <person name="Alfaro M."/>
            <person name="Sun H."/>
            <person name="Tritt A."/>
            <person name="Yoshinaga Y."/>
            <person name="Zwiers L.-H."/>
            <person name="Turgeon B."/>
            <person name="Goodwin S."/>
            <person name="Spatafora J."/>
            <person name="Crous P."/>
            <person name="Grigoriev I."/>
        </authorList>
    </citation>
    <scope>NUCLEOTIDE SEQUENCE [LARGE SCALE GENOMIC DNA]</scope>
    <source>
        <strain evidence="2">CECT 20119</strain>
    </source>
</reference>
<name>A0A6A6G5T3_9PEZI</name>
<evidence type="ECO:0000313" key="2">
    <source>
        <dbReference type="Proteomes" id="UP000799538"/>
    </source>
</evidence>
<gene>
    <name evidence="1" type="ORF">BDZ85DRAFT_22196</name>
</gene>
<dbReference type="OrthoDB" id="10340708at2759"/>
<dbReference type="EMBL" id="ML992511">
    <property type="protein sequence ID" value="KAF2220949.1"/>
    <property type="molecule type" value="Genomic_DNA"/>
</dbReference>